<dbReference type="Proteomes" id="UP000582213">
    <property type="component" value="Unassembled WGS sequence"/>
</dbReference>
<protein>
    <submittedName>
        <fullName evidence="2">DUF371 domain-containing protein</fullName>
    </submittedName>
</protein>
<dbReference type="PANTHER" id="PTHR40696:SF1">
    <property type="entry name" value="DUF371 DOMAIN-CONTAINING PROTEIN"/>
    <property type="match status" value="1"/>
</dbReference>
<proteinExistence type="predicted"/>
<dbReference type="RefSeq" id="WP_156015222.1">
    <property type="nucleotide sequence ID" value="NZ_AP031374.1"/>
</dbReference>
<dbReference type="Proteomes" id="UP000427373">
    <property type="component" value="Chromosome"/>
</dbReference>
<evidence type="ECO:0000313" key="4">
    <source>
        <dbReference type="Proteomes" id="UP000582213"/>
    </source>
</evidence>
<dbReference type="GeneID" id="95644575"/>
<evidence type="ECO:0000313" key="2">
    <source>
        <dbReference type="EMBL" id="QGR17763.1"/>
    </source>
</evidence>
<keyword evidence="3" id="KW-1185">Reference proteome</keyword>
<evidence type="ECO:0000313" key="3">
    <source>
        <dbReference type="Proteomes" id="UP000427373"/>
    </source>
</evidence>
<dbReference type="EMBL" id="CP045484">
    <property type="protein sequence ID" value="QGR17763.1"/>
    <property type="molecule type" value="Genomic_DNA"/>
</dbReference>
<gene>
    <name evidence="2" type="ORF">D1869_11680</name>
    <name evidence="1" type="ORF">HNQ62_001212</name>
</gene>
<dbReference type="EMBL" id="JACHFY010000004">
    <property type="protein sequence ID" value="MBB5253451.1"/>
    <property type="molecule type" value="Genomic_DNA"/>
</dbReference>
<name>A0A650CJ05_SULOH</name>
<dbReference type="Pfam" id="PF04027">
    <property type="entry name" value="DUF371"/>
    <property type="match status" value="1"/>
</dbReference>
<accession>A0A650CJ05</accession>
<reference evidence="1 4" key="2">
    <citation type="submission" date="2020-08" db="EMBL/GenBank/DDBJ databases">
        <title>Genomic Encyclopedia of Type Strains, Phase IV (KMG-IV): sequencing the most valuable type-strain genomes for metagenomic binning, comparative biology and taxonomic classification.</title>
        <authorList>
            <person name="Goeker M."/>
        </authorList>
    </citation>
    <scope>NUCLEOTIDE SEQUENCE [LARGE SCALE GENOMIC DNA]</scope>
    <source>
        <strain evidence="1 4">DSM 12421</strain>
    </source>
</reference>
<dbReference type="AlphaFoldDB" id="A0A650CJ05"/>
<reference evidence="2 3" key="1">
    <citation type="submission" date="2019-10" db="EMBL/GenBank/DDBJ databases">
        <title>Genome Sequences from Six Type Strain Members of the Archaeal Family Sulfolobaceae: Acidianus ambivalens, Acidianus infernus, Metallosphaera prunae, Stygiolobus azoricus, Sulfolobus metallicus, and Sulfurisphaera ohwakuensis.</title>
        <authorList>
            <person name="Counts J.A."/>
            <person name="Kelly R.M."/>
        </authorList>
    </citation>
    <scope>NUCLEOTIDE SEQUENCE [LARGE SCALE GENOMIC DNA]</scope>
    <source>
        <strain evidence="2 3">TA-1</strain>
    </source>
</reference>
<dbReference type="InterPro" id="IPR023131">
    <property type="entry name" value="Mth639-like_dom_sf"/>
</dbReference>
<dbReference type="KEGG" id="soh:D1869_11680"/>
<evidence type="ECO:0000313" key="1">
    <source>
        <dbReference type="EMBL" id="MBB5253451.1"/>
    </source>
</evidence>
<sequence>MIAIDIVKAYGHNNVKATHRSTLEITKDNYLTPKGDCIIGINANKGAYDLSPEVKQLIKKGGYVYVIIKVNDMIDIIHGYGNENLTLENPNKIIIRKSNYTADNSTIMIKADKSAKDIKREIIKELKENKAELVTYILASDLPLEDSQILRIVVNWNPSIPT</sequence>
<dbReference type="InterPro" id="IPR007171">
    <property type="entry name" value="DUF371"/>
</dbReference>
<dbReference type="Gene3D" id="2.60.120.630">
    <property type="entry name" value="mth639 domain like"/>
    <property type="match status" value="1"/>
</dbReference>
<organism evidence="2 3">
    <name type="scientific">Sulfurisphaera ohwakuensis</name>
    <dbReference type="NCBI Taxonomy" id="69656"/>
    <lineage>
        <taxon>Archaea</taxon>
        <taxon>Thermoproteota</taxon>
        <taxon>Thermoprotei</taxon>
        <taxon>Sulfolobales</taxon>
        <taxon>Sulfolobaceae</taxon>
        <taxon>Sulfurisphaera</taxon>
    </lineage>
</organism>
<dbReference type="PANTHER" id="PTHR40696">
    <property type="entry name" value="DUF371 FAMILY PROTEIN"/>
    <property type="match status" value="1"/>
</dbReference>
<dbReference type="OrthoDB" id="9265at2157"/>